<gene>
    <name evidence="1" type="ORF">D1115_10755</name>
</gene>
<organism evidence="1 2">
    <name type="scientific">Vibrio alfacsensis</name>
    <dbReference type="NCBI Taxonomy" id="1074311"/>
    <lineage>
        <taxon>Bacteria</taxon>
        <taxon>Pseudomonadati</taxon>
        <taxon>Pseudomonadota</taxon>
        <taxon>Gammaproteobacteria</taxon>
        <taxon>Vibrionales</taxon>
        <taxon>Vibrionaceae</taxon>
        <taxon>Vibrio</taxon>
    </lineage>
</organism>
<name>A0ABM6YUN2_9VIBR</name>
<accession>A0ABM6YUN2</accession>
<keyword evidence="2" id="KW-1185">Reference proteome</keyword>
<evidence type="ECO:0000313" key="2">
    <source>
        <dbReference type="Proteomes" id="UP000262832"/>
    </source>
</evidence>
<dbReference type="Proteomes" id="UP000262832">
    <property type="component" value="Chromosome I"/>
</dbReference>
<protein>
    <submittedName>
        <fullName evidence="1">Uncharacterized protein</fullName>
    </submittedName>
</protein>
<sequence length="159" mass="18024">MYRDSETAKPDLMLSSSSGRTTICEVEIVFDQKHTAIEIEAHDDTEVLELLSDYSKSLFEKAKPKGDEEAVVQSINSSFSLSVEIERALKNMLKLTGAIKNESGRRVQKDVVFAKDFSREVDLYNEFIERIMLQERTQVQLLPSSSDDNLNGFNPLSRT</sequence>
<evidence type="ECO:0000313" key="1">
    <source>
        <dbReference type="EMBL" id="AXY01560.1"/>
    </source>
</evidence>
<dbReference type="EMBL" id="CP032093">
    <property type="protein sequence ID" value="AXY01560.1"/>
    <property type="molecule type" value="Genomic_DNA"/>
</dbReference>
<proteinExistence type="predicted"/>
<reference evidence="1 2" key="1">
    <citation type="submission" date="2018-08" db="EMBL/GenBank/DDBJ databases">
        <title>Genomic taxonomy of the Vibrionaceae family.</title>
        <authorList>
            <person name="Gomez-Gil B."/>
            <person name="Tanaka M."/>
            <person name="Sawabe T."/>
            <person name="Enciso-Ibarra K."/>
        </authorList>
    </citation>
    <scope>NUCLEOTIDE SEQUENCE [LARGE SCALE GENOMIC DNA]</scope>
    <source>
        <strain evidence="1 2">CAIM 1831</strain>
    </source>
</reference>